<feature type="compositionally biased region" description="Basic and acidic residues" evidence="1">
    <location>
        <begin position="129"/>
        <end position="142"/>
    </location>
</feature>
<comment type="caution">
    <text evidence="2">The sequence shown here is derived from an EMBL/GenBank/DDBJ whole genome shotgun (WGS) entry which is preliminary data.</text>
</comment>
<dbReference type="Proteomes" id="UP000319148">
    <property type="component" value="Unassembled WGS sequence"/>
</dbReference>
<name>A0A501PCK1_9PROT</name>
<reference evidence="3" key="1">
    <citation type="submission" date="2019-06" db="EMBL/GenBank/DDBJ databases">
        <title>The complete genome of Emcibacter congregatus ZYLT.</title>
        <authorList>
            <person name="Zhao Z."/>
        </authorList>
    </citation>
    <scope>NUCLEOTIDE SEQUENCE [LARGE SCALE GENOMIC DNA]</scope>
    <source>
        <strain evidence="3">MCCC 1A06723</strain>
    </source>
</reference>
<keyword evidence="3" id="KW-1185">Reference proteome</keyword>
<organism evidence="2 3">
    <name type="scientific">Emcibacter nanhaiensis</name>
    <dbReference type="NCBI Taxonomy" id="1505037"/>
    <lineage>
        <taxon>Bacteria</taxon>
        <taxon>Pseudomonadati</taxon>
        <taxon>Pseudomonadota</taxon>
        <taxon>Alphaproteobacteria</taxon>
        <taxon>Emcibacterales</taxon>
        <taxon>Emcibacteraceae</taxon>
        <taxon>Emcibacter</taxon>
    </lineage>
</organism>
<proteinExistence type="predicted"/>
<dbReference type="AlphaFoldDB" id="A0A501PCK1"/>
<feature type="region of interest" description="Disordered" evidence="1">
    <location>
        <begin position="107"/>
        <end position="142"/>
    </location>
</feature>
<evidence type="ECO:0000256" key="1">
    <source>
        <dbReference type="SAM" id="MobiDB-lite"/>
    </source>
</evidence>
<accession>A0A501PCK1</accession>
<protein>
    <submittedName>
        <fullName evidence="2">Uncharacterized protein</fullName>
    </submittedName>
</protein>
<dbReference type="EMBL" id="VFIY01000018">
    <property type="protein sequence ID" value="TPD57737.1"/>
    <property type="molecule type" value="Genomic_DNA"/>
</dbReference>
<evidence type="ECO:0000313" key="3">
    <source>
        <dbReference type="Proteomes" id="UP000319148"/>
    </source>
</evidence>
<dbReference type="OrthoDB" id="8480800at2"/>
<evidence type="ECO:0000313" key="2">
    <source>
        <dbReference type="EMBL" id="TPD57737.1"/>
    </source>
</evidence>
<gene>
    <name evidence="2" type="ORF">FIV46_16680</name>
</gene>
<sequence>MLGLPEKHPLNNENILTIWDFSDEANDQWIAQSKDAYILYDFIGDIANSQHKDVEMKNIFRAFDLVTKIYTFRGVGYNMDALLKAIGDVSNRVNQIHVRMFPEQWKQVDDKGNPVEAAETVSGNAEPATEEKEPAAETADSK</sequence>